<dbReference type="GO" id="GO:0044548">
    <property type="term" value="F:S100 protein binding"/>
    <property type="evidence" value="ECO:0007669"/>
    <property type="project" value="InterPro"/>
</dbReference>
<evidence type="ECO:0000256" key="11">
    <source>
        <dbReference type="SAM" id="SignalP"/>
    </source>
</evidence>
<evidence type="ECO:0000259" key="13">
    <source>
        <dbReference type="PROSITE" id="PS51203"/>
    </source>
</evidence>
<evidence type="ECO:0000256" key="3">
    <source>
        <dbReference type="ARBA" id="ARBA00015702"/>
    </source>
</evidence>
<dbReference type="Gene3D" id="2.60.40.790">
    <property type="match status" value="1"/>
</dbReference>
<keyword evidence="7" id="KW-0007">Acetylation</keyword>
<feature type="signal peptide" evidence="11">
    <location>
        <begin position="1"/>
        <end position="17"/>
    </location>
</feature>
<dbReference type="Proteomes" id="UP000694402">
    <property type="component" value="Unassembled WGS sequence"/>
</dbReference>
<protein>
    <recommendedName>
        <fullName evidence="3">Calcyclin-binding protein</fullName>
    </recommendedName>
</protein>
<accession>A0A8C8CAU2</accession>
<feature type="chain" id="PRO_5034419875" description="Calcyclin-binding protein" evidence="11">
    <location>
        <begin position="18"/>
        <end position="339"/>
    </location>
</feature>
<dbReference type="SUPFAM" id="SSF140106">
    <property type="entry name" value="Calcyclin-binding protein-like"/>
    <property type="match status" value="1"/>
</dbReference>
<dbReference type="GO" id="GO:0005634">
    <property type="term" value="C:nucleus"/>
    <property type="evidence" value="ECO:0007669"/>
    <property type="project" value="UniProtKB-SubCell"/>
</dbReference>
<keyword evidence="6" id="KW-0833">Ubl conjugation pathway</keyword>
<feature type="domain" description="CS" evidence="13">
    <location>
        <begin position="177"/>
        <end position="270"/>
    </location>
</feature>
<feature type="domain" description="SGS" evidence="12">
    <location>
        <begin position="255"/>
        <end position="339"/>
    </location>
</feature>
<evidence type="ECO:0000256" key="7">
    <source>
        <dbReference type="ARBA" id="ARBA00022990"/>
    </source>
</evidence>
<dbReference type="GO" id="GO:0031625">
    <property type="term" value="F:ubiquitin protein ligase binding"/>
    <property type="evidence" value="ECO:0007669"/>
    <property type="project" value="InterPro"/>
</dbReference>
<evidence type="ECO:0000256" key="5">
    <source>
        <dbReference type="ARBA" id="ARBA00022553"/>
    </source>
</evidence>
<evidence type="ECO:0000256" key="4">
    <source>
        <dbReference type="ARBA" id="ARBA00022490"/>
    </source>
</evidence>
<evidence type="ECO:0000259" key="12">
    <source>
        <dbReference type="PROSITE" id="PS51048"/>
    </source>
</evidence>
<dbReference type="InterPro" id="IPR008978">
    <property type="entry name" value="HSP20-like_chaperone"/>
</dbReference>
<dbReference type="Pfam" id="PF04969">
    <property type="entry name" value="CS"/>
    <property type="match status" value="1"/>
</dbReference>
<keyword evidence="4" id="KW-0963">Cytoplasm</keyword>
<evidence type="ECO:0000313" key="14">
    <source>
        <dbReference type="Ensembl" id="ENSOTSP00005006383.1"/>
    </source>
</evidence>
<feature type="region of interest" description="Disordered" evidence="10">
    <location>
        <begin position="277"/>
        <end position="296"/>
    </location>
</feature>
<proteinExistence type="predicted"/>
<feature type="region of interest" description="Disordered" evidence="10">
    <location>
        <begin position="317"/>
        <end position="339"/>
    </location>
</feature>
<gene>
    <name evidence="14" type="primary">CACYBP</name>
</gene>
<dbReference type="InterPro" id="IPR037201">
    <property type="entry name" value="CacyBP_N"/>
</dbReference>
<evidence type="ECO:0000256" key="1">
    <source>
        <dbReference type="ARBA" id="ARBA00004123"/>
    </source>
</evidence>
<dbReference type="Pfam" id="PF09032">
    <property type="entry name" value="Siah-Interact_N"/>
    <property type="match status" value="1"/>
</dbReference>
<dbReference type="GO" id="GO:0015631">
    <property type="term" value="F:tubulin binding"/>
    <property type="evidence" value="ECO:0007669"/>
    <property type="project" value="InterPro"/>
</dbReference>
<dbReference type="PROSITE" id="PS51203">
    <property type="entry name" value="CS"/>
    <property type="match status" value="1"/>
</dbReference>
<dbReference type="InterPro" id="IPR007699">
    <property type="entry name" value="SGS_dom"/>
</dbReference>
<dbReference type="PANTHER" id="PTHR13164">
    <property type="entry name" value="CALICYLIN BINDING PROTEIN"/>
    <property type="match status" value="1"/>
</dbReference>
<evidence type="ECO:0000256" key="9">
    <source>
        <dbReference type="ARBA" id="ARBA00025145"/>
    </source>
</evidence>
<comment type="subcellular location">
    <subcellularLocation>
        <location evidence="2">Cytoplasm</location>
    </subcellularLocation>
    <subcellularLocation>
        <location evidence="1">Nucleus</location>
    </subcellularLocation>
</comment>
<evidence type="ECO:0000256" key="10">
    <source>
        <dbReference type="SAM" id="MobiDB-lite"/>
    </source>
</evidence>
<dbReference type="FunFam" id="4.10.860.10:FF:000006">
    <property type="entry name" value="calcyclin-binding protein-like"/>
    <property type="match status" value="1"/>
</dbReference>
<keyword evidence="8" id="KW-0539">Nucleus</keyword>
<dbReference type="FunFam" id="2.60.40.790:FF:000006">
    <property type="entry name" value="calcyclin-binding protein-like"/>
    <property type="match status" value="1"/>
</dbReference>
<dbReference type="InterPro" id="IPR007052">
    <property type="entry name" value="CS_dom"/>
</dbReference>
<keyword evidence="11" id="KW-0732">Signal</keyword>
<dbReference type="PANTHER" id="PTHR13164:SF3">
    <property type="entry name" value="CALCYCLIN-BINDING PROTEIN"/>
    <property type="match status" value="1"/>
</dbReference>
<dbReference type="SUPFAM" id="SSF49764">
    <property type="entry name" value="HSP20-like chaperones"/>
    <property type="match status" value="1"/>
</dbReference>
<dbReference type="CDD" id="cd06468">
    <property type="entry name" value="p23_CacyBP"/>
    <property type="match status" value="1"/>
</dbReference>
<dbReference type="InterPro" id="IPR015120">
    <property type="entry name" value="Siah-Interact_N"/>
</dbReference>
<sequence length="339" mass="38749">MCTICILSVLMFSFCVCTFSFVHQLQPAENTVFLVIDIILYSGLDGIIGHCTVDILTDSERWKYWRNSSETSIALDGAFSLLQRSIGNFAVNLSKTHPYKPYRINDEMDLSEQINQLETDLLEIGSFLEKSKRTRVQDVLKLEQKKIEKEISVKRHQREQLAKREADPTSASKAYTVKINNYGWDQSENVVKIYITLNGVHKIAPENVKVTFTERSFVLLVNDLDGKNHQMTINNLLNPVNVQDSSKKIKSDMVLVMCKKKTTKKWECLTQVQKQIKEKDKPSVNPEENADPSDGLMSMLKKMYSDGDDEMKRTINKAWSESQDKKAKGDGDINNMGMF</sequence>
<name>A0A8C8CAU2_ONCTS</name>
<dbReference type="PROSITE" id="PS51048">
    <property type="entry name" value="SGS"/>
    <property type="match status" value="1"/>
</dbReference>
<reference evidence="14" key="2">
    <citation type="submission" date="2025-09" db="UniProtKB">
        <authorList>
            <consortium name="Ensembl"/>
        </authorList>
    </citation>
    <scope>IDENTIFICATION</scope>
</reference>
<dbReference type="AlphaFoldDB" id="A0A8C8CAU2"/>
<evidence type="ECO:0000313" key="15">
    <source>
        <dbReference type="Proteomes" id="UP000694402"/>
    </source>
</evidence>
<dbReference type="GeneTree" id="ENSGT00390000016470"/>
<dbReference type="Gene3D" id="4.10.860.10">
    <property type="entry name" value="UVR domain"/>
    <property type="match status" value="1"/>
</dbReference>
<evidence type="ECO:0000256" key="8">
    <source>
        <dbReference type="ARBA" id="ARBA00023242"/>
    </source>
</evidence>
<evidence type="ECO:0000256" key="6">
    <source>
        <dbReference type="ARBA" id="ARBA00022786"/>
    </source>
</evidence>
<dbReference type="GO" id="GO:0007507">
    <property type="term" value="P:heart development"/>
    <property type="evidence" value="ECO:0007669"/>
    <property type="project" value="TreeGrafter"/>
</dbReference>
<dbReference type="InterPro" id="IPR052289">
    <property type="entry name" value="Calcyclin-binding_UBL-bridge"/>
</dbReference>
<evidence type="ECO:0000256" key="2">
    <source>
        <dbReference type="ARBA" id="ARBA00004496"/>
    </source>
</evidence>
<comment type="function">
    <text evidence="9">May be involved in calcium-dependent ubiquitination and subsequent proteasomal degradation of target proteins. Probably serves as a molecular bridge in ubiquitin E3 complexes. Participates in the ubiquitin-mediated degradation of beta-catenin (CTNNB1).</text>
</comment>
<keyword evidence="5" id="KW-0597">Phosphoprotein</keyword>
<dbReference type="InterPro" id="IPR037893">
    <property type="entry name" value="CS_CacyBP"/>
</dbReference>
<keyword evidence="15" id="KW-1185">Reference proteome</keyword>
<reference evidence="14" key="1">
    <citation type="submission" date="2025-08" db="UniProtKB">
        <authorList>
            <consortium name="Ensembl"/>
        </authorList>
    </citation>
    <scope>IDENTIFICATION</scope>
</reference>
<dbReference type="GO" id="GO:0005737">
    <property type="term" value="C:cytoplasm"/>
    <property type="evidence" value="ECO:0007669"/>
    <property type="project" value="UniProtKB-SubCell"/>
</dbReference>
<organism evidence="14 15">
    <name type="scientific">Oncorhynchus tshawytscha</name>
    <name type="common">Chinook salmon</name>
    <name type="synonym">Salmo tshawytscha</name>
    <dbReference type="NCBI Taxonomy" id="74940"/>
    <lineage>
        <taxon>Eukaryota</taxon>
        <taxon>Metazoa</taxon>
        <taxon>Chordata</taxon>
        <taxon>Craniata</taxon>
        <taxon>Vertebrata</taxon>
        <taxon>Euteleostomi</taxon>
        <taxon>Actinopterygii</taxon>
        <taxon>Neopterygii</taxon>
        <taxon>Teleostei</taxon>
        <taxon>Protacanthopterygii</taxon>
        <taxon>Salmoniformes</taxon>
        <taxon>Salmonidae</taxon>
        <taxon>Salmoninae</taxon>
        <taxon>Oncorhynchus</taxon>
    </lineage>
</organism>
<feature type="compositionally biased region" description="Basic and acidic residues" evidence="10">
    <location>
        <begin position="322"/>
        <end position="331"/>
    </location>
</feature>
<dbReference type="Ensembl" id="ENSOTST00005007080.2">
    <property type="protein sequence ID" value="ENSOTSP00005006383.1"/>
    <property type="gene ID" value="ENSOTSG00005003661.2"/>
</dbReference>